<keyword evidence="2" id="KW-1185">Reference proteome</keyword>
<gene>
    <name evidence="1" type="ordered locus">Pisl_1961</name>
</gene>
<dbReference type="GeneID" id="4617192"/>
<dbReference type="KEGG" id="pis:Pisl_1961"/>
<dbReference type="HOGENOM" id="CLU_1412437_0_0_2"/>
<accession>A1RVX6</accession>
<dbReference type="Proteomes" id="UP000002595">
    <property type="component" value="Chromosome"/>
</dbReference>
<dbReference type="OrthoDB" id="24875at2157"/>
<protein>
    <submittedName>
        <fullName evidence="1">Uncharacterized protein</fullName>
    </submittedName>
</protein>
<proteinExistence type="predicted"/>
<dbReference type="eggNOG" id="arCOG03765">
    <property type="taxonomic scope" value="Archaea"/>
</dbReference>
<reference evidence="1" key="1">
    <citation type="submission" date="2006-12" db="EMBL/GenBank/DDBJ databases">
        <title>Complete sequence of Pyrobaculum islandicum DSM 4184.</title>
        <authorList>
            <person name="Copeland A."/>
            <person name="Lucas S."/>
            <person name="Lapidus A."/>
            <person name="Barry K."/>
            <person name="Detter J.C."/>
            <person name="Glavina del Rio T."/>
            <person name="Dalin E."/>
            <person name="Tice H."/>
            <person name="Pitluck S."/>
            <person name="Meincke L."/>
            <person name="Brettin T."/>
            <person name="Bruce D."/>
            <person name="Han C."/>
            <person name="Tapia R."/>
            <person name="Gilna P."/>
            <person name="Schmutz J."/>
            <person name="Larimer F."/>
            <person name="Land M."/>
            <person name="Hauser L."/>
            <person name="Kyrpides N."/>
            <person name="Mikhailova N."/>
            <person name="Cozen A.E."/>
            <person name="Fitz-Gibbon S.T."/>
            <person name="House C.H."/>
            <person name="Saltikov C."/>
            <person name="Lowe T."/>
            <person name="Richardson P."/>
        </authorList>
    </citation>
    <scope>NUCLEOTIDE SEQUENCE [LARGE SCALE GENOMIC DNA]</scope>
    <source>
        <strain evidence="1">DSM 4184</strain>
    </source>
</reference>
<evidence type="ECO:0000313" key="2">
    <source>
        <dbReference type="Proteomes" id="UP000002595"/>
    </source>
</evidence>
<sequence length="192" mass="21247">MSMRKDRVNIAVAKEIAEELAKVAEELGMTQYALANQILGVGLELLRQGYSLAQIKEITLFYKVMIELESVPVPGRLLDRMITDMAKENPEVVHRAWCDAGRMLAAYIKAVFGDLEKAVELSPHLARVVPARRFEIKAKGGEFSMDTVGVGYSIESVQATARAVQCLLEELGYELKEVVTAPGILRVKALKK</sequence>
<name>A1RVX6_PYRIL</name>
<evidence type="ECO:0000313" key="1">
    <source>
        <dbReference type="EMBL" id="ABL89108.1"/>
    </source>
</evidence>
<dbReference type="EMBL" id="CP000504">
    <property type="protein sequence ID" value="ABL89108.1"/>
    <property type="molecule type" value="Genomic_DNA"/>
</dbReference>
<dbReference type="AlphaFoldDB" id="A1RVX6"/>
<organism evidence="1 2">
    <name type="scientific">Pyrobaculum islandicum (strain DSM 4184 / JCM 9189 / GEO3)</name>
    <dbReference type="NCBI Taxonomy" id="384616"/>
    <lineage>
        <taxon>Archaea</taxon>
        <taxon>Thermoproteota</taxon>
        <taxon>Thermoprotei</taxon>
        <taxon>Thermoproteales</taxon>
        <taxon>Thermoproteaceae</taxon>
        <taxon>Pyrobaculum</taxon>
    </lineage>
</organism>
<dbReference type="RefSeq" id="WP_011763683.1">
    <property type="nucleotide sequence ID" value="NC_008701.1"/>
</dbReference>